<dbReference type="PROSITE" id="PS50805">
    <property type="entry name" value="KRAB"/>
    <property type="match status" value="1"/>
</dbReference>
<sequence length="64" mass="7174">GPVCLEDVAFRFTHKDWALLDPDQRALQKEVKEENCGILDTLDPAACCGFLTAQEGLKRRILQS</sequence>
<dbReference type="Gene3D" id="6.10.140.140">
    <property type="match status" value="1"/>
</dbReference>
<organism evidence="2 3">
    <name type="scientific">Podarcis lilfordi</name>
    <name type="common">Lilford's wall lizard</name>
    <dbReference type="NCBI Taxonomy" id="74358"/>
    <lineage>
        <taxon>Eukaryota</taxon>
        <taxon>Metazoa</taxon>
        <taxon>Chordata</taxon>
        <taxon>Craniata</taxon>
        <taxon>Vertebrata</taxon>
        <taxon>Euteleostomi</taxon>
        <taxon>Lepidosauria</taxon>
        <taxon>Squamata</taxon>
        <taxon>Bifurcata</taxon>
        <taxon>Unidentata</taxon>
        <taxon>Episquamata</taxon>
        <taxon>Laterata</taxon>
        <taxon>Lacertibaenia</taxon>
        <taxon>Lacertidae</taxon>
        <taxon>Podarcis</taxon>
    </lineage>
</organism>
<protein>
    <submittedName>
        <fullName evidence="2">Finger 850-like</fullName>
    </submittedName>
</protein>
<gene>
    <name evidence="2" type="ORF">PODLI_1B028367</name>
</gene>
<dbReference type="Pfam" id="PF01352">
    <property type="entry name" value="KRAB"/>
    <property type="match status" value="1"/>
</dbReference>
<feature type="non-terminal residue" evidence="2">
    <location>
        <position position="1"/>
    </location>
</feature>
<dbReference type="InterPro" id="IPR036051">
    <property type="entry name" value="KRAB_dom_sf"/>
</dbReference>
<reference evidence="2" key="1">
    <citation type="submission" date="2022-12" db="EMBL/GenBank/DDBJ databases">
        <authorList>
            <person name="Alioto T."/>
            <person name="Alioto T."/>
            <person name="Gomez Garrido J."/>
        </authorList>
    </citation>
    <scope>NUCLEOTIDE SEQUENCE</scope>
</reference>
<feature type="domain" description="KRAB" evidence="1">
    <location>
        <begin position="3"/>
        <end position="64"/>
    </location>
</feature>
<dbReference type="CDD" id="cd07765">
    <property type="entry name" value="KRAB_A-box"/>
    <property type="match status" value="1"/>
</dbReference>
<dbReference type="Proteomes" id="UP001178461">
    <property type="component" value="Chromosome 2"/>
</dbReference>
<evidence type="ECO:0000259" key="1">
    <source>
        <dbReference type="PROSITE" id="PS50805"/>
    </source>
</evidence>
<keyword evidence="3" id="KW-1185">Reference proteome</keyword>
<dbReference type="AlphaFoldDB" id="A0AA35K119"/>
<dbReference type="EMBL" id="OX395127">
    <property type="protein sequence ID" value="CAI5768919.1"/>
    <property type="molecule type" value="Genomic_DNA"/>
</dbReference>
<dbReference type="GO" id="GO:0006355">
    <property type="term" value="P:regulation of DNA-templated transcription"/>
    <property type="evidence" value="ECO:0007669"/>
    <property type="project" value="InterPro"/>
</dbReference>
<evidence type="ECO:0000313" key="3">
    <source>
        <dbReference type="Proteomes" id="UP001178461"/>
    </source>
</evidence>
<accession>A0AA35K119</accession>
<dbReference type="SUPFAM" id="SSF109640">
    <property type="entry name" value="KRAB domain (Kruppel-associated box)"/>
    <property type="match status" value="1"/>
</dbReference>
<dbReference type="InterPro" id="IPR001909">
    <property type="entry name" value="KRAB"/>
</dbReference>
<dbReference type="SMART" id="SM00349">
    <property type="entry name" value="KRAB"/>
    <property type="match status" value="1"/>
</dbReference>
<evidence type="ECO:0000313" key="2">
    <source>
        <dbReference type="EMBL" id="CAI5768919.1"/>
    </source>
</evidence>
<proteinExistence type="predicted"/>
<name>A0AA35K119_9SAUR</name>